<dbReference type="InterPro" id="IPR028889">
    <property type="entry name" value="USP"/>
</dbReference>
<protein>
    <recommendedName>
        <fullName evidence="2">ubiquitinyl hydrolase 1</fullName>
        <ecNumber evidence="2">3.4.19.12</ecNumber>
    </recommendedName>
</protein>
<dbReference type="Gene3D" id="3.90.70.10">
    <property type="entry name" value="Cysteine proteinases"/>
    <property type="match status" value="2"/>
</dbReference>
<reference evidence="5" key="1">
    <citation type="submission" date="2022-11" db="UniProtKB">
        <authorList>
            <consortium name="WormBaseParasite"/>
        </authorList>
    </citation>
    <scope>IDENTIFICATION</scope>
</reference>
<dbReference type="InterPro" id="IPR038765">
    <property type="entry name" value="Papain-like_cys_pep_sf"/>
</dbReference>
<dbReference type="GO" id="GO:0016579">
    <property type="term" value="P:protein deubiquitination"/>
    <property type="evidence" value="ECO:0007669"/>
    <property type="project" value="InterPro"/>
</dbReference>
<dbReference type="AlphaFoldDB" id="A0A915E0Q2"/>
<dbReference type="InterPro" id="IPR050185">
    <property type="entry name" value="Ub_carboxyl-term_hydrolase"/>
</dbReference>
<dbReference type="InterPro" id="IPR001394">
    <property type="entry name" value="Peptidase_C19_UCH"/>
</dbReference>
<comment type="catalytic activity">
    <reaction evidence="1">
        <text>Thiol-dependent hydrolysis of ester, thioester, amide, peptide and isopeptide bonds formed by the C-terminal Gly of ubiquitin (a 76-residue protein attached to proteins as an intracellular targeting signal).</text>
        <dbReference type="EC" id="3.4.19.12"/>
    </reaction>
</comment>
<dbReference type="Pfam" id="PF00443">
    <property type="entry name" value="UCH"/>
    <property type="match status" value="1"/>
</dbReference>
<dbReference type="Proteomes" id="UP000887574">
    <property type="component" value="Unplaced"/>
</dbReference>
<organism evidence="4 5">
    <name type="scientific">Ditylenchus dipsaci</name>
    <dbReference type="NCBI Taxonomy" id="166011"/>
    <lineage>
        <taxon>Eukaryota</taxon>
        <taxon>Metazoa</taxon>
        <taxon>Ecdysozoa</taxon>
        <taxon>Nematoda</taxon>
        <taxon>Chromadorea</taxon>
        <taxon>Rhabditida</taxon>
        <taxon>Tylenchina</taxon>
        <taxon>Tylenchomorpha</taxon>
        <taxon>Sphaerularioidea</taxon>
        <taxon>Anguinidae</taxon>
        <taxon>Anguininae</taxon>
        <taxon>Ditylenchus</taxon>
    </lineage>
</organism>
<evidence type="ECO:0000313" key="5">
    <source>
        <dbReference type="WBParaSite" id="jg25458"/>
    </source>
</evidence>
<proteinExistence type="predicted"/>
<feature type="domain" description="USP" evidence="3">
    <location>
        <begin position="1"/>
        <end position="208"/>
    </location>
</feature>
<accession>A0A915E0Q2</accession>
<evidence type="ECO:0000256" key="2">
    <source>
        <dbReference type="ARBA" id="ARBA00012759"/>
    </source>
</evidence>
<dbReference type="WBParaSite" id="jg25458">
    <property type="protein sequence ID" value="jg25458"/>
    <property type="gene ID" value="jg25458"/>
</dbReference>
<dbReference type="SUPFAM" id="SSF54001">
    <property type="entry name" value="Cysteine proteinases"/>
    <property type="match status" value="1"/>
</dbReference>
<dbReference type="GO" id="GO:0004843">
    <property type="term" value="F:cysteine-type deubiquitinase activity"/>
    <property type="evidence" value="ECO:0007669"/>
    <property type="project" value="UniProtKB-EC"/>
</dbReference>
<evidence type="ECO:0000313" key="4">
    <source>
        <dbReference type="Proteomes" id="UP000887574"/>
    </source>
</evidence>
<keyword evidence="4" id="KW-1185">Reference proteome</keyword>
<dbReference type="EC" id="3.4.19.12" evidence="2"/>
<dbReference type="PROSITE" id="PS50235">
    <property type="entry name" value="USP_3"/>
    <property type="match status" value="1"/>
</dbReference>
<name>A0A915E0Q2_9BILA</name>
<evidence type="ECO:0000259" key="3">
    <source>
        <dbReference type="PROSITE" id="PS50235"/>
    </source>
</evidence>
<dbReference type="PANTHER" id="PTHR21646">
    <property type="entry name" value="UBIQUITIN CARBOXYL-TERMINAL HYDROLASE"/>
    <property type="match status" value="1"/>
</dbReference>
<sequence length="208" mass="24029">MELQIGNNGNCSRLQGHHQHDTQEFTMFLLDGLHDDLNRAKKEQSLPNREYGPEKPHKDVADATWRKYKSDNDSIEVSISECLRNFTEPEQIERSCQCDLSCVKRLSIFGDSRGIHSHLCSLFSYSFQSQTHFRYWDFNLGDAIANSEEKHQLYELISATFHIGKITDGHYMAMVPMVNLREASSDDVYMLYYQKIASPLSRHTGSEE</sequence>
<evidence type="ECO:0000256" key="1">
    <source>
        <dbReference type="ARBA" id="ARBA00000707"/>
    </source>
</evidence>